<reference evidence="1 2" key="1">
    <citation type="journal article" date="2015" name="Nature">
        <title>rRNA introns, odd ribosomes, and small enigmatic genomes across a large radiation of phyla.</title>
        <authorList>
            <person name="Brown C.T."/>
            <person name="Hug L.A."/>
            <person name="Thomas B.C."/>
            <person name="Sharon I."/>
            <person name="Castelle C.J."/>
            <person name="Singh A."/>
            <person name="Wilkins M.J."/>
            <person name="Williams K.H."/>
            <person name="Banfield J.F."/>
        </authorList>
    </citation>
    <scope>NUCLEOTIDE SEQUENCE [LARGE SCALE GENOMIC DNA]</scope>
</reference>
<accession>A0A0G1AK75</accession>
<comment type="caution">
    <text evidence="1">The sequence shown here is derived from an EMBL/GenBank/DDBJ whole genome shotgun (WGS) entry which is preliminary data.</text>
</comment>
<evidence type="ECO:0000313" key="1">
    <source>
        <dbReference type="EMBL" id="KKS25653.1"/>
    </source>
</evidence>
<organism evidence="1 2">
    <name type="scientific">Candidatus Wolfebacteria bacterium GW2011_GWA2_42_10</name>
    <dbReference type="NCBI Taxonomy" id="1619004"/>
    <lineage>
        <taxon>Bacteria</taxon>
        <taxon>Candidatus Wolfeibacteriota</taxon>
    </lineage>
</organism>
<name>A0A0G1AK75_9BACT</name>
<evidence type="ECO:0000313" key="2">
    <source>
        <dbReference type="Proteomes" id="UP000034256"/>
    </source>
</evidence>
<dbReference type="Proteomes" id="UP000034256">
    <property type="component" value="Unassembled WGS sequence"/>
</dbReference>
<proteinExistence type="predicted"/>
<gene>
    <name evidence="1" type="ORF">UU85_C0001G0083</name>
</gene>
<sequence length="50" mass="5426">MDIEAGDSFNFVPHCKQKYALAGRTALHDGHDISLVISIKLAAGQGFEPR</sequence>
<protein>
    <submittedName>
        <fullName evidence="1">Uncharacterized protein</fullName>
    </submittedName>
</protein>
<dbReference type="EMBL" id="LCCF01000001">
    <property type="protein sequence ID" value="KKS25653.1"/>
    <property type="molecule type" value="Genomic_DNA"/>
</dbReference>
<dbReference type="AlphaFoldDB" id="A0A0G1AK75"/>